<feature type="domain" description="ABM" evidence="1">
    <location>
        <begin position="2"/>
        <end position="91"/>
    </location>
</feature>
<evidence type="ECO:0000259" key="1">
    <source>
        <dbReference type="PROSITE" id="PS51725"/>
    </source>
</evidence>
<gene>
    <name evidence="2" type="ORF">QE399_003936</name>
</gene>
<dbReference type="Pfam" id="PF03992">
    <property type="entry name" value="ABM"/>
    <property type="match status" value="1"/>
</dbReference>
<evidence type="ECO:0000313" key="2">
    <source>
        <dbReference type="EMBL" id="MDR6216247.1"/>
    </source>
</evidence>
<keyword evidence="2" id="KW-0503">Monooxygenase</keyword>
<dbReference type="SUPFAM" id="SSF54909">
    <property type="entry name" value="Dimeric alpha+beta barrel"/>
    <property type="match status" value="1"/>
</dbReference>
<evidence type="ECO:0000313" key="3">
    <source>
        <dbReference type="Proteomes" id="UP001267710"/>
    </source>
</evidence>
<dbReference type="Gene3D" id="3.30.70.100">
    <property type="match status" value="1"/>
</dbReference>
<keyword evidence="2" id="KW-0560">Oxidoreductase</keyword>
<dbReference type="InterPro" id="IPR011008">
    <property type="entry name" value="Dimeric_a/b-barrel"/>
</dbReference>
<dbReference type="PROSITE" id="PS51725">
    <property type="entry name" value="ABM"/>
    <property type="match status" value="1"/>
</dbReference>
<dbReference type="RefSeq" id="WP_309831511.1">
    <property type="nucleotide sequence ID" value="NZ_JAVIZX010000001.1"/>
</dbReference>
<organism evidence="2 3">
    <name type="scientific">Paracidovorax wautersii</name>
    <dbReference type="NCBI Taxonomy" id="1177982"/>
    <lineage>
        <taxon>Bacteria</taxon>
        <taxon>Pseudomonadati</taxon>
        <taxon>Pseudomonadota</taxon>
        <taxon>Betaproteobacteria</taxon>
        <taxon>Burkholderiales</taxon>
        <taxon>Comamonadaceae</taxon>
        <taxon>Paracidovorax</taxon>
    </lineage>
</organism>
<reference evidence="2 3" key="1">
    <citation type="submission" date="2023-08" db="EMBL/GenBank/DDBJ databases">
        <title>Functional and genomic diversity of the sorghum phyllosphere microbiome.</title>
        <authorList>
            <person name="Shade A."/>
        </authorList>
    </citation>
    <scope>NUCLEOTIDE SEQUENCE [LARGE SCALE GENOMIC DNA]</scope>
    <source>
        <strain evidence="2 3">SORGH_AS_0335</strain>
    </source>
</reference>
<comment type="caution">
    <text evidence="2">The sequence shown here is derived from an EMBL/GenBank/DDBJ whole genome shotgun (WGS) entry which is preliminary data.</text>
</comment>
<protein>
    <submittedName>
        <fullName evidence="2">Heme-degrading monooxygenase HmoA</fullName>
    </submittedName>
</protein>
<sequence>MILESATLTVRAGQNAAFEAAFSQAQRIIASMPGYLSHELHHCIERPQEYLLLVRWRTLEDHEVGFRTSAPYQEWKQLLHHFYDPFPTVLHYAAVPGAADAAAPAR</sequence>
<proteinExistence type="predicted"/>
<dbReference type="InterPro" id="IPR007138">
    <property type="entry name" value="ABM_dom"/>
</dbReference>
<dbReference type="Proteomes" id="UP001267710">
    <property type="component" value="Unassembled WGS sequence"/>
</dbReference>
<dbReference type="EMBL" id="JAVIZX010000001">
    <property type="protein sequence ID" value="MDR6216247.1"/>
    <property type="molecule type" value="Genomic_DNA"/>
</dbReference>
<keyword evidence="3" id="KW-1185">Reference proteome</keyword>
<name>A0ABU1IG91_9BURK</name>
<accession>A0ABU1IG91</accession>
<dbReference type="GO" id="GO:0004497">
    <property type="term" value="F:monooxygenase activity"/>
    <property type="evidence" value="ECO:0007669"/>
    <property type="project" value="UniProtKB-KW"/>
</dbReference>